<dbReference type="EMBL" id="JAERRJ010000004">
    <property type="protein sequence ID" value="MBL1075190.1"/>
    <property type="molecule type" value="Genomic_DNA"/>
</dbReference>
<gene>
    <name evidence="1" type="ORF">JK358_12385</name>
</gene>
<comment type="caution">
    <text evidence="1">The sequence shown here is derived from an EMBL/GenBank/DDBJ whole genome shotgun (WGS) entry which is preliminary data.</text>
</comment>
<evidence type="ECO:0000313" key="1">
    <source>
        <dbReference type="EMBL" id="MBL1075190.1"/>
    </source>
</evidence>
<accession>A0ABS1M4T7</accession>
<reference evidence="1 2" key="1">
    <citation type="submission" date="2021-01" db="EMBL/GenBank/DDBJ databases">
        <title>WGS of actinomycetes isolated from Thailand.</title>
        <authorList>
            <person name="Thawai C."/>
        </authorList>
    </citation>
    <scope>NUCLEOTIDE SEQUENCE [LARGE SCALE GENOMIC DNA]</scope>
    <source>
        <strain evidence="1 2">LPG 2</strain>
    </source>
</reference>
<evidence type="ECO:0008006" key="3">
    <source>
        <dbReference type="Google" id="ProtNLM"/>
    </source>
</evidence>
<sequence length="114" mass="12638">MEIPEPLRRRLNQPPPPAIDQVRGFLGGYVADCDGLHEVREQMASLAQIRVRTVRGYAEAIDTLLATPQPQGTLRDMVAWDGNWVLDDPTSDEAAAAWLRDLAALIRSTLDETT</sequence>
<dbReference type="Proteomes" id="UP000602198">
    <property type="component" value="Unassembled WGS sequence"/>
</dbReference>
<name>A0ABS1M4T7_9NOCA</name>
<dbReference type="RefSeq" id="WP_201946948.1">
    <property type="nucleotide sequence ID" value="NZ_JAERRJ010000004.1"/>
</dbReference>
<proteinExistence type="predicted"/>
<keyword evidence="2" id="KW-1185">Reference proteome</keyword>
<evidence type="ECO:0000313" key="2">
    <source>
        <dbReference type="Proteomes" id="UP000602198"/>
    </source>
</evidence>
<organism evidence="1 2">
    <name type="scientific">Nocardia acididurans</name>
    <dbReference type="NCBI Taxonomy" id="2802282"/>
    <lineage>
        <taxon>Bacteria</taxon>
        <taxon>Bacillati</taxon>
        <taxon>Actinomycetota</taxon>
        <taxon>Actinomycetes</taxon>
        <taxon>Mycobacteriales</taxon>
        <taxon>Nocardiaceae</taxon>
        <taxon>Nocardia</taxon>
    </lineage>
</organism>
<protein>
    <recommendedName>
        <fullName evidence="3">CdiI immunity protein domain-containing protein</fullName>
    </recommendedName>
</protein>